<dbReference type="EMBL" id="UYWW01007548">
    <property type="protein sequence ID" value="VDM15310.1"/>
    <property type="molecule type" value="Genomic_DNA"/>
</dbReference>
<gene>
    <name evidence="1" type="ORF">WBA_LOCUS8696</name>
</gene>
<organism evidence="1 2">
    <name type="scientific">Wuchereria bancrofti</name>
    <dbReference type="NCBI Taxonomy" id="6293"/>
    <lineage>
        <taxon>Eukaryota</taxon>
        <taxon>Metazoa</taxon>
        <taxon>Ecdysozoa</taxon>
        <taxon>Nematoda</taxon>
        <taxon>Chromadorea</taxon>
        <taxon>Rhabditida</taxon>
        <taxon>Spirurina</taxon>
        <taxon>Spiruromorpha</taxon>
        <taxon>Filarioidea</taxon>
        <taxon>Onchocercidae</taxon>
        <taxon>Wuchereria</taxon>
    </lineage>
</organism>
<reference evidence="1 2" key="1">
    <citation type="submission" date="2018-11" db="EMBL/GenBank/DDBJ databases">
        <authorList>
            <consortium name="Pathogen Informatics"/>
        </authorList>
    </citation>
    <scope>NUCLEOTIDE SEQUENCE [LARGE SCALE GENOMIC DNA]</scope>
</reference>
<dbReference type="Proteomes" id="UP000270924">
    <property type="component" value="Unassembled WGS sequence"/>
</dbReference>
<dbReference type="InParanoid" id="A0A3P7DYN5"/>
<evidence type="ECO:0008006" key="3">
    <source>
        <dbReference type="Google" id="ProtNLM"/>
    </source>
</evidence>
<name>A0A3P7DYN5_WUCBA</name>
<protein>
    <recommendedName>
        <fullName evidence="3">Immunoglobulin I-set domain-containing protein</fullName>
    </recommendedName>
</protein>
<sequence>MSILQLANEHLGEYLCAVRNQYGEDLAKAVIFLEGSSMALSLLNGN</sequence>
<proteinExistence type="predicted"/>
<evidence type="ECO:0000313" key="2">
    <source>
        <dbReference type="Proteomes" id="UP000270924"/>
    </source>
</evidence>
<dbReference type="AlphaFoldDB" id="A0A3P7DYN5"/>
<accession>A0A3P7DYN5</accession>
<keyword evidence="2" id="KW-1185">Reference proteome</keyword>
<evidence type="ECO:0000313" key="1">
    <source>
        <dbReference type="EMBL" id="VDM15310.1"/>
    </source>
</evidence>